<evidence type="ECO:0000313" key="12">
    <source>
        <dbReference type="Proteomes" id="UP000196365"/>
    </source>
</evidence>
<evidence type="ECO:0000256" key="6">
    <source>
        <dbReference type="ARBA" id="ARBA00022958"/>
    </source>
</evidence>
<dbReference type="EMBL" id="FUWV01000006">
    <property type="protein sequence ID" value="SJZ63984.1"/>
    <property type="molecule type" value="Genomic_DNA"/>
</dbReference>
<keyword evidence="7 10" id="KW-1133">Transmembrane helix</keyword>
<feature type="transmembrane region" description="Helical" evidence="10">
    <location>
        <begin position="12"/>
        <end position="32"/>
    </location>
</feature>
<evidence type="ECO:0000256" key="9">
    <source>
        <dbReference type="ARBA" id="ARBA00023136"/>
    </source>
</evidence>
<dbReference type="PANTHER" id="PTHR32024:SF1">
    <property type="entry name" value="KTR SYSTEM POTASSIUM UPTAKE PROTEIN B"/>
    <property type="match status" value="1"/>
</dbReference>
<keyword evidence="5 10" id="KW-0812">Transmembrane</keyword>
<dbReference type="PANTHER" id="PTHR32024">
    <property type="entry name" value="TRK SYSTEM POTASSIUM UPTAKE PROTEIN TRKG-RELATED"/>
    <property type="match status" value="1"/>
</dbReference>
<feature type="transmembrane region" description="Helical" evidence="10">
    <location>
        <begin position="352"/>
        <end position="370"/>
    </location>
</feature>
<name>A0A1T4MBA2_9FIRM</name>
<keyword evidence="6" id="KW-0630">Potassium</keyword>
<feature type="transmembrane region" description="Helical" evidence="10">
    <location>
        <begin position="75"/>
        <end position="99"/>
    </location>
</feature>
<evidence type="ECO:0000256" key="1">
    <source>
        <dbReference type="ARBA" id="ARBA00004651"/>
    </source>
</evidence>
<evidence type="ECO:0000256" key="7">
    <source>
        <dbReference type="ARBA" id="ARBA00022989"/>
    </source>
</evidence>
<evidence type="ECO:0000256" key="5">
    <source>
        <dbReference type="ARBA" id="ARBA00022692"/>
    </source>
</evidence>
<protein>
    <submittedName>
        <fullName evidence="11">Trk system potassium uptake protein TrkH</fullName>
    </submittedName>
</protein>
<dbReference type="Proteomes" id="UP000196365">
    <property type="component" value="Unassembled WGS sequence"/>
</dbReference>
<keyword evidence="12" id="KW-1185">Reference proteome</keyword>
<sequence length="448" mass="49325">MLTIRKIKFTYTQIIVLGTFALIFLGAILLSLPISARNGVRTPFINSLFTASSAFCVTGLIVYDTYTHWSLFGQIVILMLIQIGGLGFMTIITLFSLILKRRIGLKERRLLMESANTLNIGGIVRLVKKIIKRTFIIEGMGAILLTIRFYQKMGLLESIYYGIFHSISAFCNAGFDLMGKYQPFSSLTKYCGDIGVNLTIMSLIVIGGLGFLVWEDILENKLSFYKYHLHSKIVITITIILILGGALLFYIWEENNSMVNMSIYERILASLFQSVTPRTAGFNTINQNNLSESGSLLTMLLMIIGGSPGSTAGGIKTTTFAVLIIGSISSAKKTSEITIYKRKLEKDALKKACSIAIIYMTIALVFIMILCSIENFSLKQISFEVFSALSTVGLTMDVTSNLTSNVSKLILSLLMYGGKVGVLSLAAALSEKKEIIQLSRPAEKIVIG</sequence>
<dbReference type="RefSeq" id="WP_087678699.1">
    <property type="nucleotide sequence ID" value="NZ_FUWV01000006.1"/>
</dbReference>
<feature type="transmembrane region" description="Helical" evidence="10">
    <location>
        <begin position="44"/>
        <end position="63"/>
    </location>
</feature>
<dbReference type="GO" id="GO:0005886">
    <property type="term" value="C:plasma membrane"/>
    <property type="evidence" value="ECO:0007669"/>
    <property type="project" value="UniProtKB-SubCell"/>
</dbReference>
<dbReference type="Pfam" id="PF02386">
    <property type="entry name" value="TrkH"/>
    <property type="match status" value="1"/>
</dbReference>
<dbReference type="GO" id="GO:0015379">
    <property type="term" value="F:potassium:chloride symporter activity"/>
    <property type="evidence" value="ECO:0007669"/>
    <property type="project" value="InterPro"/>
</dbReference>
<keyword evidence="8" id="KW-0406">Ion transport</keyword>
<dbReference type="OrthoDB" id="9810952at2"/>
<keyword evidence="9 10" id="KW-0472">Membrane</keyword>
<keyword evidence="3" id="KW-1003">Cell membrane</keyword>
<gene>
    <name evidence="11" type="ORF">SAMN02745973_01268</name>
</gene>
<evidence type="ECO:0000256" key="3">
    <source>
        <dbReference type="ARBA" id="ARBA00022475"/>
    </source>
</evidence>
<organism evidence="11 12">
    <name type="scientific">Garciella nitratireducens DSM 15102</name>
    <dbReference type="NCBI Taxonomy" id="1121911"/>
    <lineage>
        <taxon>Bacteria</taxon>
        <taxon>Bacillati</taxon>
        <taxon>Bacillota</taxon>
        <taxon>Clostridia</taxon>
        <taxon>Eubacteriales</taxon>
        <taxon>Eubacteriaceae</taxon>
        <taxon>Garciella</taxon>
    </lineage>
</organism>
<evidence type="ECO:0000256" key="10">
    <source>
        <dbReference type="SAM" id="Phobius"/>
    </source>
</evidence>
<comment type="subcellular location">
    <subcellularLocation>
        <location evidence="1">Cell membrane</location>
        <topology evidence="1">Multi-pass membrane protein</topology>
    </subcellularLocation>
</comment>
<dbReference type="InterPro" id="IPR003445">
    <property type="entry name" value="Cat_transpt"/>
</dbReference>
<dbReference type="InterPro" id="IPR004772">
    <property type="entry name" value="TrkH"/>
</dbReference>
<reference evidence="11 12" key="1">
    <citation type="submission" date="2017-02" db="EMBL/GenBank/DDBJ databases">
        <authorList>
            <person name="Peterson S.W."/>
        </authorList>
    </citation>
    <scope>NUCLEOTIDE SEQUENCE [LARGE SCALE GENOMIC DNA]</scope>
    <source>
        <strain evidence="11 12">DSM 15102</strain>
    </source>
</reference>
<feature type="transmembrane region" description="Helical" evidence="10">
    <location>
        <begin position="159"/>
        <end position="178"/>
    </location>
</feature>
<evidence type="ECO:0000256" key="2">
    <source>
        <dbReference type="ARBA" id="ARBA00022448"/>
    </source>
</evidence>
<dbReference type="AlphaFoldDB" id="A0A1T4MBA2"/>
<evidence type="ECO:0000256" key="4">
    <source>
        <dbReference type="ARBA" id="ARBA00022538"/>
    </source>
</evidence>
<keyword evidence="4" id="KW-0633">Potassium transport</keyword>
<feature type="transmembrane region" description="Helical" evidence="10">
    <location>
        <begin position="233"/>
        <end position="252"/>
    </location>
</feature>
<dbReference type="NCBIfam" id="TIGR00933">
    <property type="entry name" value="2a38"/>
    <property type="match status" value="1"/>
</dbReference>
<feature type="transmembrane region" description="Helical" evidence="10">
    <location>
        <begin position="190"/>
        <end position="213"/>
    </location>
</feature>
<proteinExistence type="predicted"/>
<accession>A0A1T4MBA2</accession>
<evidence type="ECO:0000313" key="11">
    <source>
        <dbReference type="EMBL" id="SJZ63984.1"/>
    </source>
</evidence>
<keyword evidence="2" id="KW-0813">Transport</keyword>
<evidence type="ECO:0000256" key="8">
    <source>
        <dbReference type="ARBA" id="ARBA00023065"/>
    </source>
</evidence>